<keyword evidence="2" id="KW-1185">Reference proteome</keyword>
<gene>
    <name evidence="1" type="ORF">M427DRAFT_218743</name>
</gene>
<organism evidence="1 2">
    <name type="scientific">Gonapodya prolifera (strain JEL478)</name>
    <name type="common">Monoblepharis prolifera</name>
    <dbReference type="NCBI Taxonomy" id="1344416"/>
    <lineage>
        <taxon>Eukaryota</taxon>
        <taxon>Fungi</taxon>
        <taxon>Fungi incertae sedis</taxon>
        <taxon>Chytridiomycota</taxon>
        <taxon>Chytridiomycota incertae sedis</taxon>
        <taxon>Monoblepharidomycetes</taxon>
        <taxon>Monoblepharidales</taxon>
        <taxon>Gonapodyaceae</taxon>
        <taxon>Gonapodya</taxon>
    </lineage>
</organism>
<dbReference type="AlphaFoldDB" id="A0A138ZYN5"/>
<dbReference type="EMBL" id="KQ965857">
    <property type="protein sequence ID" value="KXS09609.1"/>
    <property type="molecule type" value="Genomic_DNA"/>
</dbReference>
<evidence type="ECO:0000313" key="1">
    <source>
        <dbReference type="EMBL" id="KXS09609.1"/>
    </source>
</evidence>
<sequence>MGLNVLDTSLQLVGDAILGLSCSISTTGSSTDDHELRRGFISRKVNAAIDAGLPLRPKDLFCRSTWTRASNPLEELSVCVETLGPAFWREETNAAAIRAHLDLDGSPRSPWFAHTLWKGGHGACTSTLKGSWRGSQTRMAWHWPPWIARLPWQCCTQRHQQASPRYQTKWHPCLARLPRTYPQRHGPA</sequence>
<protein>
    <submittedName>
        <fullName evidence="1">Uncharacterized protein</fullName>
    </submittedName>
</protein>
<accession>A0A138ZYN5</accession>
<name>A0A138ZYN5_GONPJ</name>
<dbReference type="Proteomes" id="UP000070544">
    <property type="component" value="Unassembled WGS sequence"/>
</dbReference>
<evidence type="ECO:0000313" key="2">
    <source>
        <dbReference type="Proteomes" id="UP000070544"/>
    </source>
</evidence>
<reference evidence="1 2" key="1">
    <citation type="journal article" date="2015" name="Genome Biol. Evol.">
        <title>Phylogenomic analyses indicate that early fungi evolved digesting cell walls of algal ancestors of land plants.</title>
        <authorList>
            <person name="Chang Y."/>
            <person name="Wang S."/>
            <person name="Sekimoto S."/>
            <person name="Aerts A.L."/>
            <person name="Choi C."/>
            <person name="Clum A."/>
            <person name="LaButti K.M."/>
            <person name="Lindquist E.A."/>
            <person name="Yee Ngan C."/>
            <person name="Ohm R.A."/>
            <person name="Salamov A.A."/>
            <person name="Grigoriev I.V."/>
            <person name="Spatafora J.W."/>
            <person name="Berbee M.L."/>
        </authorList>
    </citation>
    <scope>NUCLEOTIDE SEQUENCE [LARGE SCALE GENOMIC DNA]</scope>
    <source>
        <strain evidence="1 2">JEL478</strain>
    </source>
</reference>
<proteinExistence type="predicted"/>